<feature type="transmembrane region" description="Helical" evidence="6">
    <location>
        <begin position="177"/>
        <end position="198"/>
    </location>
</feature>
<evidence type="ECO:0000313" key="8">
    <source>
        <dbReference type="EMBL" id="EFY85247.1"/>
    </source>
</evidence>
<dbReference type="Pfam" id="PF20684">
    <property type="entry name" value="Fung_rhodopsin"/>
    <property type="match status" value="1"/>
</dbReference>
<dbReference type="InterPro" id="IPR049326">
    <property type="entry name" value="Rhodopsin_dom_fungi"/>
</dbReference>
<evidence type="ECO:0000256" key="5">
    <source>
        <dbReference type="ARBA" id="ARBA00038359"/>
    </source>
</evidence>
<keyword evidence="4 6" id="KW-0472">Membrane</keyword>
<keyword evidence="9" id="KW-1185">Reference proteome</keyword>
<evidence type="ECO:0000256" key="6">
    <source>
        <dbReference type="SAM" id="Phobius"/>
    </source>
</evidence>
<feature type="domain" description="Rhodopsin" evidence="7">
    <location>
        <begin position="48"/>
        <end position="271"/>
    </location>
</feature>
<evidence type="ECO:0000313" key="9">
    <source>
        <dbReference type="Proteomes" id="UP000002499"/>
    </source>
</evidence>
<comment type="similarity">
    <text evidence="5">Belongs to the SAT4 family.</text>
</comment>
<dbReference type="PANTHER" id="PTHR33048:SF158">
    <property type="entry name" value="MEMBRANE PROTEIN PTH11-LIKE, PUTATIVE-RELATED"/>
    <property type="match status" value="1"/>
</dbReference>
<dbReference type="HOGENOM" id="CLU_028200_12_8_1"/>
<dbReference type="InterPro" id="IPR052337">
    <property type="entry name" value="SAT4-like"/>
</dbReference>
<dbReference type="OrthoDB" id="4940127at2759"/>
<dbReference type="PANTHER" id="PTHR33048">
    <property type="entry name" value="PTH11-LIKE INTEGRAL MEMBRANE PROTEIN (AFU_ORTHOLOGUE AFUA_5G11245)"/>
    <property type="match status" value="1"/>
</dbReference>
<dbReference type="InParanoid" id="E9EFQ9"/>
<sequence length="361" mass="40618">MENYTQTPAGIPPAGVSPNFIDPPSLSVAYQGVIYSFVPLMFMFLVCRLYVRVRMLRNFGLDDGACKISQDIGQQGTFGSIIAYCGVLIPLLDHPLGRHLWDVPMSEITDRYLKARVPYIYSSPQPLSGCFKVKADKQATQYSTVILVAFFLSALFVKLGLLFFYFRLFQIYRLAYWLIWAGVGAVSAFYLISTVLLLDRCVPRQGQTWLETTYTGSCTPVQNGLSKGSGIFGLISDLYILAVPLWFVSQLRLPTKRKLGVSAVFLTGIFSHRNNDASRTTNRGKTDELGKLPDIPQSALTRLRSFIRRANWSRAHETELERQGDGSVLLTQDSAFQNYHHQLKAMYSHDVEKHASSDTRN</sequence>
<feature type="transmembrane region" description="Helical" evidence="6">
    <location>
        <begin position="230"/>
        <end position="248"/>
    </location>
</feature>
<comment type="subcellular location">
    <subcellularLocation>
        <location evidence="1">Membrane</location>
        <topology evidence="1">Multi-pass membrane protein</topology>
    </subcellularLocation>
</comment>
<keyword evidence="2 6" id="KW-0812">Transmembrane</keyword>
<dbReference type="STRING" id="655827.E9EFQ9"/>
<evidence type="ECO:0000256" key="2">
    <source>
        <dbReference type="ARBA" id="ARBA00022692"/>
    </source>
</evidence>
<gene>
    <name evidence="8" type="ORF">MAC_08707</name>
</gene>
<dbReference type="eggNOG" id="ENOG502SNX1">
    <property type="taxonomic scope" value="Eukaryota"/>
</dbReference>
<dbReference type="AlphaFoldDB" id="E9EFQ9"/>
<evidence type="ECO:0000259" key="7">
    <source>
        <dbReference type="Pfam" id="PF20684"/>
    </source>
</evidence>
<keyword evidence="3 6" id="KW-1133">Transmembrane helix</keyword>
<reference evidence="8 9" key="1">
    <citation type="journal article" date="2011" name="PLoS Genet.">
        <title>Genome sequencing and comparative transcriptomics of the model entomopathogenic fungi Metarhizium anisopliae and M. acridum.</title>
        <authorList>
            <person name="Gao Q."/>
            <person name="Jin K."/>
            <person name="Ying S.H."/>
            <person name="Zhang Y."/>
            <person name="Xiao G."/>
            <person name="Shang Y."/>
            <person name="Duan Z."/>
            <person name="Hu X."/>
            <person name="Xie X.Q."/>
            <person name="Zhou G."/>
            <person name="Peng G."/>
            <person name="Luo Z."/>
            <person name="Huang W."/>
            <person name="Wang B."/>
            <person name="Fang W."/>
            <person name="Wang S."/>
            <person name="Zhong Y."/>
            <person name="Ma L.J."/>
            <person name="St Leger R.J."/>
            <person name="Zhao G.P."/>
            <person name="Pei Y."/>
            <person name="Feng M.G."/>
            <person name="Xia Y."/>
            <person name="Wang C."/>
        </authorList>
    </citation>
    <scope>NUCLEOTIDE SEQUENCE [LARGE SCALE GENOMIC DNA]</scope>
    <source>
        <strain evidence="8 9">CQMa 102</strain>
    </source>
</reference>
<name>E9EFQ9_METAQ</name>
<dbReference type="GO" id="GO:0016020">
    <property type="term" value="C:membrane"/>
    <property type="evidence" value="ECO:0007669"/>
    <property type="project" value="UniProtKB-SubCell"/>
</dbReference>
<dbReference type="EMBL" id="GL698584">
    <property type="protein sequence ID" value="EFY85247.1"/>
    <property type="molecule type" value="Genomic_DNA"/>
</dbReference>
<organism evidence="9">
    <name type="scientific">Metarhizium acridum (strain CQMa 102)</name>
    <dbReference type="NCBI Taxonomy" id="655827"/>
    <lineage>
        <taxon>Eukaryota</taxon>
        <taxon>Fungi</taxon>
        <taxon>Dikarya</taxon>
        <taxon>Ascomycota</taxon>
        <taxon>Pezizomycotina</taxon>
        <taxon>Sordariomycetes</taxon>
        <taxon>Hypocreomycetidae</taxon>
        <taxon>Hypocreales</taxon>
        <taxon>Clavicipitaceae</taxon>
        <taxon>Metarhizium</taxon>
    </lineage>
</organism>
<evidence type="ECO:0000256" key="3">
    <source>
        <dbReference type="ARBA" id="ARBA00022989"/>
    </source>
</evidence>
<proteinExistence type="inferred from homology"/>
<evidence type="ECO:0000256" key="4">
    <source>
        <dbReference type="ARBA" id="ARBA00023136"/>
    </source>
</evidence>
<evidence type="ECO:0000256" key="1">
    <source>
        <dbReference type="ARBA" id="ARBA00004141"/>
    </source>
</evidence>
<protein>
    <recommendedName>
        <fullName evidence="7">Rhodopsin domain-containing protein</fullName>
    </recommendedName>
</protein>
<feature type="transmembrane region" description="Helical" evidence="6">
    <location>
        <begin position="142"/>
        <end position="165"/>
    </location>
</feature>
<accession>E9EFQ9</accession>
<feature type="transmembrane region" description="Helical" evidence="6">
    <location>
        <begin position="28"/>
        <end position="51"/>
    </location>
</feature>
<dbReference type="Proteomes" id="UP000002499">
    <property type="component" value="Unassembled WGS sequence"/>
</dbReference>